<proteinExistence type="predicted"/>
<keyword evidence="1" id="KW-1133">Transmembrane helix</keyword>
<comment type="caution">
    <text evidence="2">The sequence shown here is derived from an EMBL/GenBank/DDBJ whole genome shotgun (WGS) entry which is preliminary data.</text>
</comment>
<organism evidence="2 3">
    <name type="scientific">Williamsia marianensis</name>
    <dbReference type="NCBI Taxonomy" id="85044"/>
    <lineage>
        <taxon>Bacteria</taxon>
        <taxon>Bacillati</taxon>
        <taxon>Actinomycetota</taxon>
        <taxon>Actinomycetes</taxon>
        <taxon>Mycobacteriales</taxon>
        <taxon>Nocardiaceae</taxon>
        <taxon>Williamsia</taxon>
    </lineage>
</organism>
<dbReference type="RefSeq" id="WP_165842542.1">
    <property type="nucleotide sequence ID" value="NZ_JAWLUM010000002.1"/>
</dbReference>
<gene>
    <name evidence="2" type="ORF">R4198_13430</name>
</gene>
<dbReference type="EMBL" id="JAWLUM010000002">
    <property type="protein sequence ID" value="MDV7134703.1"/>
    <property type="molecule type" value="Genomic_DNA"/>
</dbReference>
<protein>
    <submittedName>
        <fullName evidence="2">Uncharacterized protein</fullName>
    </submittedName>
</protein>
<keyword evidence="1" id="KW-0472">Membrane</keyword>
<dbReference type="Proteomes" id="UP001185792">
    <property type="component" value="Unassembled WGS sequence"/>
</dbReference>
<name>A0ABU4ETY5_WILMA</name>
<feature type="transmembrane region" description="Helical" evidence="1">
    <location>
        <begin position="6"/>
        <end position="27"/>
    </location>
</feature>
<sequence length="55" mass="6535">MWWWIGVGAVVWVVVSIGVAIVVARVISHADLEDESETLRRNEHHRRLRDVFRRR</sequence>
<keyword evidence="3" id="KW-1185">Reference proteome</keyword>
<evidence type="ECO:0000313" key="3">
    <source>
        <dbReference type="Proteomes" id="UP001185792"/>
    </source>
</evidence>
<reference evidence="2 3" key="1">
    <citation type="submission" date="2023-10" db="EMBL/GenBank/DDBJ databases">
        <title>Development of a sustainable strategy for remediation of hydrocarbon-contaminated territories based on the waste exchange concept.</title>
        <authorList>
            <person name="Krivoruchko A."/>
        </authorList>
    </citation>
    <scope>NUCLEOTIDE SEQUENCE [LARGE SCALE GENOMIC DNA]</scope>
    <source>
        <strain evidence="2 3">IEGM 1236</strain>
    </source>
</reference>
<accession>A0ABU4ETY5</accession>
<keyword evidence="1" id="KW-0812">Transmembrane</keyword>
<evidence type="ECO:0000256" key="1">
    <source>
        <dbReference type="SAM" id="Phobius"/>
    </source>
</evidence>
<evidence type="ECO:0000313" key="2">
    <source>
        <dbReference type="EMBL" id="MDV7134703.1"/>
    </source>
</evidence>